<proteinExistence type="predicted"/>
<comment type="caution">
    <text evidence="1">The sequence shown here is derived from an EMBL/GenBank/DDBJ whole genome shotgun (WGS) entry which is preliminary data.</text>
</comment>
<evidence type="ECO:0000313" key="1">
    <source>
        <dbReference type="EMBL" id="TFK05124.1"/>
    </source>
</evidence>
<accession>A0A4D9EF48</accession>
<reference evidence="1 2" key="2">
    <citation type="submission" date="2019-04" db="EMBL/GenBank/DDBJ databases">
        <title>The genome sequence of big-headed turtle.</title>
        <authorList>
            <person name="Gong S."/>
        </authorList>
    </citation>
    <scope>NUCLEOTIDE SEQUENCE [LARGE SCALE GENOMIC DNA]</scope>
    <source>
        <strain evidence="1">DO16091913</strain>
        <tissue evidence="1">Muscle</tissue>
    </source>
</reference>
<dbReference type="Proteomes" id="UP000297703">
    <property type="component" value="Unassembled WGS sequence"/>
</dbReference>
<name>A0A4D9EF48_9SAUR</name>
<gene>
    <name evidence="1" type="ORF">DR999_PMT12273</name>
</gene>
<keyword evidence="2" id="KW-1185">Reference proteome</keyword>
<dbReference type="EMBL" id="QXTE01000120">
    <property type="protein sequence ID" value="TFK05124.1"/>
    <property type="molecule type" value="Genomic_DNA"/>
</dbReference>
<sequence length="69" mass="7645">MPRVAPAQACSFVLLKSLSRALAPTTELRARGSGEQRQRAQRRFLAGGNVEGRQRCPPAGAWSWRRVPE</sequence>
<organism evidence="1 2">
    <name type="scientific">Platysternon megacephalum</name>
    <name type="common">big-headed turtle</name>
    <dbReference type="NCBI Taxonomy" id="55544"/>
    <lineage>
        <taxon>Eukaryota</taxon>
        <taxon>Metazoa</taxon>
        <taxon>Chordata</taxon>
        <taxon>Craniata</taxon>
        <taxon>Vertebrata</taxon>
        <taxon>Euteleostomi</taxon>
        <taxon>Archelosauria</taxon>
        <taxon>Testudinata</taxon>
        <taxon>Testudines</taxon>
        <taxon>Cryptodira</taxon>
        <taxon>Durocryptodira</taxon>
        <taxon>Testudinoidea</taxon>
        <taxon>Platysternidae</taxon>
        <taxon>Platysternon</taxon>
    </lineage>
</organism>
<protein>
    <submittedName>
        <fullName evidence="1">Cytosolic Fe-S cluster assembly factor NUBP2</fullName>
    </submittedName>
</protein>
<evidence type="ECO:0000313" key="2">
    <source>
        <dbReference type="Proteomes" id="UP000297703"/>
    </source>
</evidence>
<dbReference type="AlphaFoldDB" id="A0A4D9EF48"/>
<reference evidence="1 2" key="1">
    <citation type="submission" date="2019-04" db="EMBL/GenBank/DDBJ databases">
        <title>Draft genome of the big-headed turtle Platysternon megacephalum.</title>
        <authorList>
            <person name="Gong S."/>
        </authorList>
    </citation>
    <scope>NUCLEOTIDE SEQUENCE [LARGE SCALE GENOMIC DNA]</scope>
    <source>
        <strain evidence="1">DO16091913</strain>
        <tissue evidence="1">Muscle</tissue>
    </source>
</reference>